<evidence type="ECO:0000259" key="10">
    <source>
        <dbReference type="Pfam" id="PF16178"/>
    </source>
</evidence>
<name>A0A3P9N3I5_POERE</name>
<keyword evidence="5" id="KW-1133">Transmembrane helix</keyword>
<dbReference type="GeneTree" id="ENSGT00940000158551"/>
<evidence type="ECO:0000313" key="11">
    <source>
        <dbReference type="Ensembl" id="ENSPREP00000004139.1"/>
    </source>
</evidence>
<dbReference type="InterPro" id="IPR007632">
    <property type="entry name" value="Anoctamin"/>
</dbReference>
<organism evidence="11 12">
    <name type="scientific">Poecilia reticulata</name>
    <name type="common">Guppy</name>
    <name type="synonym">Acanthophacelus reticulatus</name>
    <dbReference type="NCBI Taxonomy" id="8081"/>
    <lineage>
        <taxon>Eukaryota</taxon>
        <taxon>Metazoa</taxon>
        <taxon>Chordata</taxon>
        <taxon>Craniata</taxon>
        <taxon>Vertebrata</taxon>
        <taxon>Euteleostomi</taxon>
        <taxon>Actinopterygii</taxon>
        <taxon>Neopterygii</taxon>
        <taxon>Teleostei</taxon>
        <taxon>Neoteleostei</taxon>
        <taxon>Acanthomorphata</taxon>
        <taxon>Ovalentaria</taxon>
        <taxon>Atherinomorphae</taxon>
        <taxon>Cyprinodontiformes</taxon>
        <taxon>Poeciliidae</taxon>
        <taxon>Poeciliinae</taxon>
        <taxon>Poecilia</taxon>
    </lineage>
</organism>
<comment type="similarity">
    <text evidence="2 8">Belongs to the anoctamin family.</text>
</comment>
<evidence type="ECO:0000256" key="8">
    <source>
        <dbReference type="RuleBase" id="RU280814"/>
    </source>
</evidence>
<keyword evidence="12" id="KW-1185">Reference proteome</keyword>
<dbReference type="GO" id="GO:0005254">
    <property type="term" value="F:chloride channel activity"/>
    <property type="evidence" value="ECO:0007669"/>
    <property type="project" value="TreeGrafter"/>
</dbReference>
<dbReference type="PANTHER" id="PTHR12308">
    <property type="entry name" value="ANOCTAMIN"/>
    <property type="match status" value="1"/>
</dbReference>
<dbReference type="GO" id="GO:0061588">
    <property type="term" value="P:calcium activated phospholipid scrambling"/>
    <property type="evidence" value="ECO:0007669"/>
    <property type="project" value="TreeGrafter"/>
</dbReference>
<evidence type="ECO:0000259" key="9">
    <source>
        <dbReference type="Pfam" id="PF04547"/>
    </source>
</evidence>
<dbReference type="AlphaFoldDB" id="A0A3P9N3I5"/>
<keyword evidence="6" id="KW-0472">Membrane</keyword>
<comment type="subcellular location">
    <subcellularLocation>
        <location evidence="1">Cell membrane</location>
        <topology evidence="1">Multi-pass membrane protein</topology>
    </subcellularLocation>
    <subcellularLocation>
        <location evidence="8">Membrane</location>
        <topology evidence="8">Multi-pass membrane protein</topology>
    </subcellularLocation>
</comment>
<evidence type="ECO:0000256" key="2">
    <source>
        <dbReference type="ARBA" id="ARBA00009671"/>
    </source>
</evidence>
<dbReference type="PANTHER" id="PTHR12308:SF22">
    <property type="entry name" value="ANOCTAMIN-7"/>
    <property type="match status" value="1"/>
</dbReference>
<reference evidence="11" key="2">
    <citation type="submission" date="2025-08" db="UniProtKB">
        <authorList>
            <consortium name="Ensembl"/>
        </authorList>
    </citation>
    <scope>IDENTIFICATION</scope>
    <source>
        <strain evidence="11">Guanapo</strain>
    </source>
</reference>
<feature type="domain" description="Anoctamin dimerisation" evidence="10">
    <location>
        <begin position="1"/>
        <end position="44"/>
    </location>
</feature>
<dbReference type="Proteomes" id="UP000242638">
    <property type="component" value="Unassembled WGS sequence"/>
</dbReference>
<evidence type="ECO:0000256" key="1">
    <source>
        <dbReference type="ARBA" id="ARBA00004651"/>
    </source>
</evidence>
<protein>
    <recommendedName>
        <fullName evidence="8">Anoctamin</fullName>
    </recommendedName>
</protein>
<evidence type="ECO:0000256" key="6">
    <source>
        <dbReference type="ARBA" id="ARBA00023136"/>
    </source>
</evidence>
<dbReference type="InterPro" id="IPR049452">
    <property type="entry name" value="Anoctamin_TM"/>
</dbReference>
<dbReference type="InterPro" id="IPR032394">
    <property type="entry name" value="Anoct_dimer"/>
</dbReference>
<keyword evidence="3" id="KW-1003">Cell membrane</keyword>
<feature type="domain" description="Anoctamin transmembrane" evidence="9">
    <location>
        <begin position="47"/>
        <end position="67"/>
    </location>
</feature>
<dbReference type="OMA" id="QILHEYW"/>
<reference evidence="11" key="3">
    <citation type="submission" date="2025-09" db="UniProtKB">
        <authorList>
            <consortium name="Ensembl"/>
        </authorList>
    </citation>
    <scope>IDENTIFICATION</scope>
    <source>
        <strain evidence="11">Guanapo</strain>
    </source>
</reference>
<proteinExistence type="inferred from homology"/>
<sequence length="120" mass="14097">VGIDRLISEEVFTAAYPLHESLELRQILHEYWSKWSCWRRYQPLYHIRAYFGEKIALYFAWIGNYIGRAVVLQQEGSGFDSREDAFIMCPLCDICSTWNYSSICITYKVPVSHFIPLFSA</sequence>
<evidence type="ECO:0000313" key="12">
    <source>
        <dbReference type="Proteomes" id="UP000242638"/>
    </source>
</evidence>
<dbReference type="GO" id="GO:0005886">
    <property type="term" value="C:plasma membrane"/>
    <property type="evidence" value="ECO:0007669"/>
    <property type="project" value="UniProtKB-SubCell"/>
</dbReference>
<accession>A0A3P9N3I5</accession>
<keyword evidence="7" id="KW-0325">Glycoprotein</keyword>
<evidence type="ECO:0000256" key="3">
    <source>
        <dbReference type="ARBA" id="ARBA00022475"/>
    </source>
</evidence>
<evidence type="ECO:0000256" key="7">
    <source>
        <dbReference type="ARBA" id="ARBA00023180"/>
    </source>
</evidence>
<dbReference type="Pfam" id="PF04547">
    <property type="entry name" value="Anoctamin"/>
    <property type="match status" value="1"/>
</dbReference>
<keyword evidence="4" id="KW-0812">Transmembrane</keyword>
<evidence type="ECO:0000256" key="5">
    <source>
        <dbReference type="ARBA" id="ARBA00022989"/>
    </source>
</evidence>
<reference evidence="12" key="1">
    <citation type="submission" date="2013-11" db="EMBL/GenBank/DDBJ databases">
        <title>The genomic landscape of the Guanapo guppy.</title>
        <authorList>
            <person name="Kuenstner A."/>
            <person name="Dreyer C."/>
        </authorList>
    </citation>
    <scope>NUCLEOTIDE SEQUENCE</scope>
    <source>
        <strain evidence="12">Guanapo</strain>
    </source>
</reference>
<dbReference type="Ensembl" id="ENSPRET00000004198.1">
    <property type="protein sequence ID" value="ENSPREP00000004139.1"/>
    <property type="gene ID" value="ENSPREG00000002937.1"/>
</dbReference>
<evidence type="ECO:0000256" key="4">
    <source>
        <dbReference type="ARBA" id="ARBA00022692"/>
    </source>
</evidence>
<dbReference type="GO" id="GO:0046983">
    <property type="term" value="F:protein dimerization activity"/>
    <property type="evidence" value="ECO:0007669"/>
    <property type="project" value="InterPro"/>
</dbReference>
<dbReference type="Pfam" id="PF16178">
    <property type="entry name" value="Anoct_dimer"/>
    <property type="match status" value="1"/>
</dbReference>